<dbReference type="SUPFAM" id="SSF75304">
    <property type="entry name" value="Amidase signature (AS) enzymes"/>
    <property type="match status" value="1"/>
</dbReference>
<dbReference type="InterPro" id="IPR000120">
    <property type="entry name" value="Amidase"/>
</dbReference>
<dbReference type="GO" id="GO:0016740">
    <property type="term" value="F:transferase activity"/>
    <property type="evidence" value="ECO:0007669"/>
    <property type="project" value="UniProtKB-KW"/>
</dbReference>
<dbReference type="EMBL" id="QNRH01000002">
    <property type="protein sequence ID" value="RBO97392.1"/>
    <property type="molecule type" value="Genomic_DNA"/>
</dbReference>
<name>A0A366E508_9HYPH</name>
<keyword evidence="3" id="KW-1185">Reference proteome</keyword>
<dbReference type="RefSeq" id="WP_113943929.1">
    <property type="nucleotide sequence ID" value="NZ_JBHEEG010000002.1"/>
</dbReference>
<dbReference type="PANTHER" id="PTHR11895:SF173">
    <property type="entry name" value="GLUTAMYL-TRNA AMIDOTRANSFERASE SUBUNIT A"/>
    <property type="match status" value="1"/>
</dbReference>
<comment type="caution">
    <text evidence="2">The sequence shown here is derived from an EMBL/GenBank/DDBJ whole genome shotgun (WGS) entry which is preliminary data.</text>
</comment>
<organism evidence="2 3">
    <name type="scientific">Pseudochrobactrum asaccharolyticum</name>
    <dbReference type="NCBI Taxonomy" id="354351"/>
    <lineage>
        <taxon>Bacteria</taxon>
        <taxon>Pseudomonadati</taxon>
        <taxon>Pseudomonadota</taxon>
        <taxon>Alphaproteobacteria</taxon>
        <taxon>Hyphomicrobiales</taxon>
        <taxon>Brucellaceae</taxon>
        <taxon>Pseudochrobactrum</taxon>
    </lineage>
</organism>
<accession>A0A366E508</accession>
<dbReference type="InterPro" id="IPR023631">
    <property type="entry name" value="Amidase_dom"/>
</dbReference>
<keyword evidence="2" id="KW-0808">Transferase</keyword>
<dbReference type="NCBIfam" id="NF005450">
    <property type="entry name" value="PRK07042.1"/>
    <property type="match status" value="1"/>
</dbReference>
<dbReference type="OrthoDB" id="9814821at2"/>
<dbReference type="InterPro" id="IPR036928">
    <property type="entry name" value="AS_sf"/>
</dbReference>
<dbReference type="Pfam" id="PF01425">
    <property type="entry name" value="Amidase"/>
    <property type="match status" value="1"/>
</dbReference>
<gene>
    <name evidence="2" type="ORF">DFR47_102174</name>
</gene>
<protein>
    <submittedName>
        <fullName evidence="2">Aspartyl-tRNA(Asn)/glutamyl-tRNA(Gln) amidotransferase subunit A</fullName>
    </submittedName>
</protein>
<dbReference type="Proteomes" id="UP000252893">
    <property type="component" value="Unassembled WGS sequence"/>
</dbReference>
<evidence type="ECO:0000313" key="3">
    <source>
        <dbReference type="Proteomes" id="UP000252893"/>
    </source>
</evidence>
<proteinExistence type="predicted"/>
<evidence type="ECO:0000313" key="2">
    <source>
        <dbReference type="EMBL" id="RBO97392.1"/>
    </source>
</evidence>
<feature type="domain" description="Amidase" evidence="1">
    <location>
        <begin position="25"/>
        <end position="441"/>
    </location>
</feature>
<dbReference type="Gene3D" id="3.90.1300.10">
    <property type="entry name" value="Amidase signature (AS) domain"/>
    <property type="match status" value="1"/>
</dbReference>
<sequence length="461" mass="49581">MSELADLSAVEMVAGYKAGTLSPVEVAESVIDRIERCEPQLHAMWAFEPEAALAAATLSEGRWKRKEERGPIDGVPLTIKENIATKGLPVPLGCAAIPLNPAAKDAPPAARSRESGGIILGKTTMPDLGMLSSGLSSFHELARNPWDLATNPGGSSAGAGTAAAAGYGPLHIGTDIGGSIRLPAGWCGVVGLKPSFGRIPIDPPFIGRVAGPMTRTVADAALYMSVLSKPDRRDPMSLPYSRIDWMNLERDVKDLRIGLWLDAGFGSVVEPEVKAAVEAAAQAFANAGAIVEEVPSYLTREMIDGLDHFWRVRSWGDISKMTPDNQAKILPYIYQWAEGGKDLNGAQVYQGFAQIEAMRNAALAAISSYDFIISPTAPMPTYPAEWASPLNDPQRPFEHIAFTVAMNMSEQPAVSVNCGYTEKGLPIGLQIIGQRFDDLGVLQLAHAYEQLRPQQRPWPKI</sequence>
<reference evidence="2 3" key="1">
    <citation type="submission" date="2018-06" db="EMBL/GenBank/DDBJ databases">
        <title>Genomic Encyclopedia of Type Strains, Phase IV (KMG-IV): sequencing the most valuable type-strain genomes for metagenomic binning, comparative biology and taxonomic classification.</title>
        <authorList>
            <person name="Goeker M."/>
        </authorList>
    </citation>
    <scope>NUCLEOTIDE SEQUENCE [LARGE SCALE GENOMIC DNA]</scope>
    <source>
        <strain evidence="2 3">DSM 25619</strain>
    </source>
</reference>
<dbReference type="AlphaFoldDB" id="A0A366E508"/>
<evidence type="ECO:0000259" key="1">
    <source>
        <dbReference type="Pfam" id="PF01425"/>
    </source>
</evidence>
<dbReference type="PANTHER" id="PTHR11895">
    <property type="entry name" value="TRANSAMIDASE"/>
    <property type="match status" value="1"/>
</dbReference>